<comment type="caution">
    <text evidence="2">The sequence shown here is derived from an EMBL/GenBank/DDBJ whole genome shotgun (WGS) entry which is preliminary data.</text>
</comment>
<accession>A0ABQ6VDP4</accession>
<name>A0ABQ6VDP4_9CORY</name>
<keyword evidence="3" id="KW-1185">Reference proteome</keyword>
<organism evidence="2 3">
    <name type="scientific">Corynebacterium zhongnanshanii</name>
    <dbReference type="NCBI Taxonomy" id="2768834"/>
    <lineage>
        <taxon>Bacteria</taxon>
        <taxon>Bacillati</taxon>
        <taxon>Actinomycetota</taxon>
        <taxon>Actinomycetes</taxon>
        <taxon>Mycobacteriales</taxon>
        <taxon>Corynebacteriaceae</taxon>
        <taxon>Corynebacterium</taxon>
    </lineage>
</organism>
<feature type="transmembrane region" description="Helical" evidence="1">
    <location>
        <begin position="32"/>
        <end position="51"/>
    </location>
</feature>
<reference evidence="2 3" key="1">
    <citation type="submission" date="2019-10" db="EMBL/GenBank/DDBJ databases">
        <title>Corynebacterium sp novel species isolated from the respiratory tract of Marmot.</title>
        <authorList>
            <person name="Zhang G."/>
        </authorList>
    </citation>
    <scope>NUCLEOTIDE SEQUENCE [LARGE SCALE GENOMIC DNA]</scope>
    <source>
        <strain evidence="2 3">336</strain>
    </source>
</reference>
<evidence type="ECO:0000313" key="3">
    <source>
        <dbReference type="Proteomes" id="UP000436181"/>
    </source>
</evidence>
<keyword evidence="1" id="KW-0812">Transmembrane</keyword>
<sequence length="207" mass="22855">MPDYSRRAPTVIAKNKKRVRQLEWEDTRRPAWVAWVGGLCLVALIVGLVILSTSDRVSKAQLINGDQLGPIDYQGQDYADYARRELDSMEGTDARWALVSSQDAWNAQQLADVLGDFPGRVSTLYFAPGAQWVIPEPVPGHTRKDVLMQAVTLWGSRAQVQPEDITITSVLVYGAPERLKELGERAVVEPAPVGAAYGRIGIRPMNS</sequence>
<dbReference type="RefSeq" id="WP_151844369.1">
    <property type="nucleotide sequence ID" value="NZ_WBZJ01000002.1"/>
</dbReference>
<keyword evidence="1" id="KW-1133">Transmembrane helix</keyword>
<dbReference type="Proteomes" id="UP000436181">
    <property type="component" value="Unassembled WGS sequence"/>
</dbReference>
<evidence type="ECO:0000313" key="2">
    <source>
        <dbReference type="EMBL" id="KAB3520802.1"/>
    </source>
</evidence>
<gene>
    <name evidence="2" type="ORF">F8377_06025</name>
</gene>
<dbReference type="EMBL" id="WBZJ01000002">
    <property type="protein sequence ID" value="KAB3520802.1"/>
    <property type="molecule type" value="Genomic_DNA"/>
</dbReference>
<protein>
    <submittedName>
        <fullName evidence="2">Uncharacterized protein</fullName>
    </submittedName>
</protein>
<proteinExistence type="predicted"/>
<evidence type="ECO:0000256" key="1">
    <source>
        <dbReference type="SAM" id="Phobius"/>
    </source>
</evidence>
<keyword evidence="1" id="KW-0472">Membrane</keyword>